<proteinExistence type="predicted"/>
<dbReference type="AlphaFoldDB" id="A0A166WBA6"/>
<evidence type="ECO:0000313" key="3">
    <source>
        <dbReference type="Proteomes" id="UP000076532"/>
    </source>
</evidence>
<protein>
    <submittedName>
        <fullName evidence="2">FMN-linked oxidoreductase</fullName>
    </submittedName>
</protein>
<dbReference type="OrthoDB" id="276546at2759"/>
<dbReference type="Pfam" id="PF00724">
    <property type="entry name" value="Oxidored_FMN"/>
    <property type="match status" value="1"/>
</dbReference>
<dbReference type="STRING" id="436010.A0A166WBA6"/>
<dbReference type="InterPro" id="IPR013785">
    <property type="entry name" value="Aldolase_TIM"/>
</dbReference>
<dbReference type="PANTHER" id="PTHR22893:SF91">
    <property type="entry name" value="NADPH DEHYDROGENASE 2-RELATED"/>
    <property type="match status" value="1"/>
</dbReference>
<feature type="domain" description="NADH:flavin oxidoreductase/NADH oxidase N-terminal" evidence="1">
    <location>
        <begin position="8"/>
        <end position="356"/>
    </location>
</feature>
<dbReference type="Gene3D" id="3.20.20.70">
    <property type="entry name" value="Aldolase class I"/>
    <property type="match status" value="1"/>
</dbReference>
<dbReference type="EMBL" id="KV417482">
    <property type="protein sequence ID" value="KZP33581.1"/>
    <property type="molecule type" value="Genomic_DNA"/>
</dbReference>
<dbReference type="InterPro" id="IPR001155">
    <property type="entry name" value="OxRdtase_FMN_N"/>
</dbReference>
<dbReference type="SUPFAM" id="SSF51395">
    <property type="entry name" value="FMN-linked oxidoreductases"/>
    <property type="match status" value="1"/>
</dbReference>
<evidence type="ECO:0000259" key="1">
    <source>
        <dbReference type="Pfam" id="PF00724"/>
    </source>
</evidence>
<keyword evidence="3" id="KW-1185">Reference proteome</keyword>
<dbReference type="CDD" id="cd02933">
    <property type="entry name" value="OYE_like_FMN"/>
    <property type="match status" value="1"/>
</dbReference>
<name>A0A166WBA6_9AGAM</name>
<accession>A0A166WBA6</accession>
<reference evidence="2 3" key="1">
    <citation type="journal article" date="2016" name="Mol. Biol. Evol.">
        <title>Comparative Genomics of Early-Diverging Mushroom-Forming Fungi Provides Insights into the Origins of Lignocellulose Decay Capabilities.</title>
        <authorList>
            <person name="Nagy L.G."/>
            <person name="Riley R."/>
            <person name="Tritt A."/>
            <person name="Adam C."/>
            <person name="Daum C."/>
            <person name="Floudas D."/>
            <person name="Sun H."/>
            <person name="Yadav J.S."/>
            <person name="Pangilinan J."/>
            <person name="Larsson K.H."/>
            <person name="Matsuura K."/>
            <person name="Barry K."/>
            <person name="Labutti K."/>
            <person name="Kuo R."/>
            <person name="Ohm R.A."/>
            <person name="Bhattacharya S.S."/>
            <person name="Shirouzu T."/>
            <person name="Yoshinaga Y."/>
            <person name="Martin F.M."/>
            <person name="Grigoriev I.V."/>
            <person name="Hibbett D.S."/>
        </authorList>
    </citation>
    <scope>NUCLEOTIDE SEQUENCE [LARGE SCALE GENOMIC DNA]</scope>
    <source>
        <strain evidence="2 3">CBS 109695</strain>
    </source>
</reference>
<dbReference type="GO" id="GO:0016491">
    <property type="term" value="F:oxidoreductase activity"/>
    <property type="evidence" value="ECO:0007669"/>
    <property type="project" value="InterPro"/>
</dbReference>
<evidence type="ECO:0000313" key="2">
    <source>
        <dbReference type="EMBL" id="KZP33581.1"/>
    </source>
</evidence>
<dbReference type="GO" id="GO:0010181">
    <property type="term" value="F:FMN binding"/>
    <property type="evidence" value="ECO:0007669"/>
    <property type="project" value="InterPro"/>
</dbReference>
<dbReference type="InterPro" id="IPR045247">
    <property type="entry name" value="Oye-like"/>
</dbReference>
<dbReference type="PANTHER" id="PTHR22893">
    <property type="entry name" value="NADH OXIDOREDUCTASE-RELATED"/>
    <property type="match status" value="1"/>
</dbReference>
<dbReference type="Proteomes" id="UP000076532">
    <property type="component" value="Unassembled WGS sequence"/>
</dbReference>
<organism evidence="2 3">
    <name type="scientific">Athelia psychrophila</name>
    <dbReference type="NCBI Taxonomy" id="1759441"/>
    <lineage>
        <taxon>Eukaryota</taxon>
        <taxon>Fungi</taxon>
        <taxon>Dikarya</taxon>
        <taxon>Basidiomycota</taxon>
        <taxon>Agaricomycotina</taxon>
        <taxon>Agaricomycetes</taxon>
        <taxon>Agaricomycetidae</taxon>
        <taxon>Atheliales</taxon>
        <taxon>Atheliaceae</taxon>
        <taxon>Athelia</taxon>
    </lineage>
</organism>
<sequence>MSSDLTPLLEPLKLGPSLMKNRIIMGPLTRSRAVPTNVPNDVMLEYYVQRAKGGAGLIISEGTLITQQGQVTEWENAPGIWNQQHIDGWKKITEAVHREGAVMFCQLWHVGRLSHPDAPEQKASGNPVYGPSAIAARGYPGKFRFLHGKPGYVTPTAIEDPKDLVELYRQGAINAKAAGFDGVELHGAHGYLIHQFLDSTSNKRTDSYGGSIENRARFGLEALTAAVDVWGPGRVAIKMSPTGGGNDMGMPLKETLETFTHFIQQADKLNLAYFCLLRYIEFFDVKIDGAWRATVHDVLSTYRPFINSAALLVSGDVSPEEGASLVASGQVDAAIFGRPWICQPDVGKRIAHGIALESKIDMKHLYLQHLDGSDAVDEVIRRGYTDYPAATYT</sequence>
<gene>
    <name evidence="2" type="ORF">FIBSPDRAFT_773312</name>
</gene>